<name>A0A0V0U9J0_9BILA</name>
<feature type="non-terminal residue" evidence="1">
    <location>
        <position position="1"/>
    </location>
</feature>
<comment type="caution">
    <text evidence="1">The sequence shown here is derived from an EMBL/GenBank/DDBJ whole genome shotgun (WGS) entry which is preliminary data.</text>
</comment>
<protein>
    <submittedName>
        <fullName evidence="1">Uncharacterized protein</fullName>
    </submittedName>
</protein>
<reference evidence="1 2" key="1">
    <citation type="submission" date="2015-01" db="EMBL/GenBank/DDBJ databases">
        <title>Evolution of Trichinella species and genotypes.</title>
        <authorList>
            <person name="Korhonen P.K."/>
            <person name="Edoardo P."/>
            <person name="Giuseppe L.R."/>
            <person name="Gasser R.B."/>
        </authorList>
    </citation>
    <scope>NUCLEOTIDE SEQUENCE [LARGE SCALE GENOMIC DNA]</scope>
    <source>
        <strain evidence="1">ISS417</strain>
    </source>
</reference>
<gene>
    <name evidence="1" type="ORF">T05_12192</name>
</gene>
<evidence type="ECO:0000313" key="1">
    <source>
        <dbReference type="EMBL" id="KRX47823.1"/>
    </source>
</evidence>
<keyword evidence="2" id="KW-1185">Reference proteome</keyword>
<feature type="non-terminal residue" evidence="1">
    <location>
        <position position="57"/>
    </location>
</feature>
<evidence type="ECO:0000313" key="2">
    <source>
        <dbReference type="Proteomes" id="UP000055048"/>
    </source>
</evidence>
<dbReference type="EMBL" id="JYDJ01000037">
    <property type="protein sequence ID" value="KRX47823.1"/>
    <property type="molecule type" value="Genomic_DNA"/>
</dbReference>
<dbReference type="Proteomes" id="UP000055048">
    <property type="component" value="Unassembled WGS sequence"/>
</dbReference>
<accession>A0A0V0U9J0</accession>
<proteinExistence type="predicted"/>
<sequence>LLKYEKLIGSGKFHCKQTGKQHIWNSVETDRRWLNFGIGMFIDIIMRYLLELACFVQ</sequence>
<organism evidence="1 2">
    <name type="scientific">Trichinella murrelli</name>
    <dbReference type="NCBI Taxonomy" id="144512"/>
    <lineage>
        <taxon>Eukaryota</taxon>
        <taxon>Metazoa</taxon>
        <taxon>Ecdysozoa</taxon>
        <taxon>Nematoda</taxon>
        <taxon>Enoplea</taxon>
        <taxon>Dorylaimia</taxon>
        <taxon>Trichinellida</taxon>
        <taxon>Trichinellidae</taxon>
        <taxon>Trichinella</taxon>
    </lineage>
</organism>
<dbReference type="AlphaFoldDB" id="A0A0V0U9J0"/>